<dbReference type="EMBL" id="PUGF01000011">
    <property type="protein sequence ID" value="PRC92842.1"/>
    <property type="molecule type" value="Genomic_DNA"/>
</dbReference>
<dbReference type="GO" id="GO:0003677">
    <property type="term" value="F:DNA binding"/>
    <property type="evidence" value="ECO:0007669"/>
    <property type="project" value="UniProtKB-KW"/>
</dbReference>
<dbReference type="SUPFAM" id="SSF46785">
    <property type="entry name" value="Winged helix' DNA-binding domain"/>
    <property type="match status" value="1"/>
</dbReference>
<dbReference type="RefSeq" id="WP_105532323.1">
    <property type="nucleotide sequence ID" value="NZ_PUGF01000011.1"/>
</dbReference>
<evidence type="ECO:0000259" key="4">
    <source>
        <dbReference type="PROSITE" id="PS50949"/>
    </source>
</evidence>
<dbReference type="PANTHER" id="PTHR38445:SF7">
    <property type="entry name" value="GNTR-FAMILY TRANSCRIPTIONAL REGULATOR"/>
    <property type="match status" value="1"/>
</dbReference>
<gene>
    <name evidence="5" type="ORF">S2091_2572</name>
</gene>
<reference evidence="5 6" key="1">
    <citation type="submission" date="2018-02" db="EMBL/GenBank/DDBJ databases">
        <title>Solimicrobium silvestre gen. nov., sp. nov., isolated from alpine forest soil.</title>
        <authorList>
            <person name="Margesin R."/>
            <person name="Albuquerque L."/>
            <person name="Zhang D.-C."/>
            <person name="Froufe H.J.C."/>
            <person name="Severino R."/>
            <person name="Roxo I."/>
            <person name="Egas C."/>
            <person name="Da Costa M.S."/>
        </authorList>
    </citation>
    <scope>NUCLEOTIDE SEQUENCE [LARGE SCALE GENOMIC DNA]</scope>
    <source>
        <strain evidence="5 6">S20-91</strain>
    </source>
</reference>
<dbReference type="PANTHER" id="PTHR38445">
    <property type="entry name" value="HTH-TYPE TRANSCRIPTIONAL REPRESSOR YTRA"/>
    <property type="match status" value="1"/>
</dbReference>
<dbReference type="PROSITE" id="PS50949">
    <property type="entry name" value="HTH_GNTR"/>
    <property type="match status" value="1"/>
</dbReference>
<dbReference type="AlphaFoldDB" id="A0A2S9GYP0"/>
<organism evidence="5 6">
    <name type="scientific">Solimicrobium silvestre</name>
    <dbReference type="NCBI Taxonomy" id="2099400"/>
    <lineage>
        <taxon>Bacteria</taxon>
        <taxon>Pseudomonadati</taxon>
        <taxon>Pseudomonadota</taxon>
        <taxon>Betaproteobacteria</taxon>
        <taxon>Burkholderiales</taxon>
        <taxon>Oxalobacteraceae</taxon>
        <taxon>Solimicrobium</taxon>
    </lineage>
</organism>
<dbReference type="Pfam" id="PF00392">
    <property type="entry name" value="GntR"/>
    <property type="match status" value="1"/>
</dbReference>
<feature type="domain" description="HTH gntR-type" evidence="4">
    <location>
        <begin position="17"/>
        <end position="85"/>
    </location>
</feature>
<sequence length="132" mass="14537">MPDPSTQLFSVAVGSSEPIYRQLIEQVTRLVASGNLQSGQTLPSVRDMANALAVNPMTISKAYSMLEANGVLERQRGIGMVIAHHKNNIQKIQHRVELLNPTMEKLIFEANQLELDADTVITQLTILLKGSK</sequence>
<dbReference type="InterPro" id="IPR000524">
    <property type="entry name" value="Tscrpt_reg_HTH_GntR"/>
</dbReference>
<protein>
    <submittedName>
        <fullName evidence="5">Putative transcriptional regulator</fullName>
    </submittedName>
</protein>
<dbReference type="GO" id="GO:0003700">
    <property type="term" value="F:DNA-binding transcription factor activity"/>
    <property type="evidence" value="ECO:0007669"/>
    <property type="project" value="InterPro"/>
</dbReference>
<evidence type="ECO:0000256" key="2">
    <source>
        <dbReference type="ARBA" id="ARBA00023125"/>
    </source>
</evidence>
<dbReference type="CDD" id="cd07377">
    <property type="entry name" value="WHTH_GntR"/>
    <property type="match status" value="1"/>
</dbReference>
<dbReference type="InterPro" id="IPR036390">
    <property type="entry name" value="WH_DNA-bd_sf"/>
</dbReference>
<dbReference type="SMART" id="SM00345">
    <property type="entry name" value="HTH_GNTR"/>
    <property type="match status" value="1"/>
</dbReference>
<evidence type="ECO:0000313" key="6">
    <source>
        <dbReference type="Proteomes" id="UP000237839"/>
    </source>
</evidence>
<evidence type="ECO:0000256" key="1">
    <source>
        <dbReference type="ARBA" id="ARBA00023015"/>
    </source>
</evidence>
<keyword evidence="2" id="KW-0238">DNA-binding</keyword>
<dbReference type="InterPro" id="IPR036388">
    <property type="entry name" value="WH-like_DNA-bd_sf"/>
</dbReference>
<proteinExistence type="predicted"/>
<keyword evidence="6" id="KW-1185">Reference proteome</keyword>
<keyword evidence="1" id="KW-0805">Transcription regulation</keyword>
<dbReference type="OrthoDB" id="5296437at2"/>
<evidence type="ECO:0000256" key="3">
    <source>
        <dbReference type="ARBA" id="ARBA00023163"/>
    </source>
</evidence>
<dbReference type="Proteomes" id="UP000237839">
    <property type="component" value="Unassembled WGS sequence"/>
</dbReference>
<name>A0A2S9GYP0_9BURK</name>
<comment type="caution">
    <text evidence="5">The sequence shown here is derived from an EMBL/GenBank/DDBJ whole genome shotgun (WGS) entry which is preliminary data.</text>
</comment>
<keyword evidence="3" id="KW-0804">Transcription</keyword>
<accession>A0A2S9GYP0</accession>
<dbReference type="Gene3D" id="1.10.10.10">
    <property type="entry name" value="Winged helix-like DNA-binding domain superfamily/Winged helix DNA-binding domain"/>
    <property type="match status" value="1"/>
</dbReference>
<evidence type="ECO:0000313" key="5">
    <source>
        <dbReference type="EMBL" id="PRC92842.1"/>
    </source>
</evidence>